<evidence type="ECO:0000256" key="2">
    <source>
        <dbReference type="ARBA" id="ARBA00022840"/>
    </source>
</evidence>
<feature type="domain" description="Sigma-54 factor interaction" evidence="7">
    <location>
        <begin position="200"/>
        <end position="429"/>
    </location>
</feature>
<dbReference type="AlphaFoldDB" id="A0A1I1VCV1"/>
<dbReference type="CDD" id="cd00009">
    <property type="entry name" value="AAA"/>
    <property type="match status" value="1"/>
</dbReference>
<organism evidence="8 9">
    <name type="scientific">Thiohalospira halophila DSM 15071</name>
    <dbReference type="NCBI Taxonomy" id="1123397"/>
    <lineage>
        <taxon>Bacteria</taxon>
        <taxon>Pseudomonadati</taxon>
        <taxon>Pseudomonadota</taxon>
        <taxon>Gammaproteobacteria</taxon>
        <taxon>Thiohalospirales</taxon>
        <taxon>Thiohalospiraceae</taxon>
        <taxon>Thiohalospira</taxon>
    </lineage>
</organism>
<keyword evidence="1" id="KW-0547">Nucleotide-binding</keyword>
<keyword evidence="3" id="KW-0805">Transcription regulation</keyword>
<dbReference type="InterPro" id="IPR025943">
    <property type="entry name" value="Sigma_54_int_dom_ATP-bd_2"/>
</dbReference>
<keyword evidence="5" id="KW-0804">Transcription</keyword>
<proteinExistence type="predicted"/>
<dbReference type="PROSITE" id="PS00676">
    <property type="entry name" value="SIGMA54_INTERACT_2"/>
    <property type="match status" value="1"/>
</dbReference>
<dbReference type="SMART" id="SM00382">
    <property type="entry name" value="AAA"/>
    <property type="match status" value="1"/>
</dbReference>
<dbReference type="RefSeq" id="WP_093428954.1">
    <property type="nucleotide sequence ID" value="NZ_FOMJ01000009.1"/>
</dbReference>
<dbReference type="NCBIfam" id="NF003451">
    <property type="entry name" value="PRK05022.1"/>
    <property type="match status" value="1"/>
</dbReference>
<dbReference type="FunFam" id="3.40.50.300:FF:000006">
    <property type="entry name" value="DNA-binding transcriptional regulator NtrC"/>
    <property type="match status" value="1"/>
</dbReference>
<dbReference type="GO" id="GO:0006355">
    <property type="term" value="P:regulation of DNA-templated transcription"/>
    <property type="evidence" value="ECO:0007669"/>
    <property type="project" value="InterPro"/>
</dbReference>
<dbReference type="PANTHER" id="PTHR32071:SF35">
    <property type="entry name" value="ANAEROBIC NITRIC OXIDE REDUCTASE TRANSCRIPTION REGULATOR NORR"/>
    <property type="match status" value="1"/>
</dbReference>
<evidence type="ECO:0000313" key="8">
    <source>
        <dbReference type="EMBL" id="SFD80699.1"/>
    </source>
</evidence>
<evidence type="ECO:0000256" key="1">
    <source>
        <dbReference type="ARBA" id="ARBA00022741"/>
    </source>
</evidence>
<dbReference type="Gene3D" id="3.30.450.40">
    <property type="match status" value="1"/>
</dbReference>
<reference evidence="8" key="1">
    <citation type="submission" date="2016-10" db="EMBL/GenBank/DDBJ databases">
        <authorList>
            <person name="de Groot N.N."/>
        </authorList>
    </citation>
    <scope>NUCLEOTIDE SEQUENCE [LARGE SCALE GENOMIC DNA]</scope>
    <source>
        <strain evidence="8">HL3</strain>
    </source>
</reference>
<dbReference type="SMART" id="SM00065">
    <property type="entry name" value="GAF"/>
    <property type="match status" value="1"/>
</dbReference>
<dbReference type="EMBL" id="FOMJ01000009">
    <property type="protein sequence ID" value="SFD80699.1"/>
    <property type="molecule type" value="Genomic_DNA"/>
</dbReference>
<name>A0A1I1VCV1_9GAMM</name>
<evidence type="ECO:0000256" key="5">
    <source>
        <dbReference type="ARBA" id="ARBA00023163"/>
    </source>
</evidence>
<dbReference type="PROSITE" id="PS00675">
    <property type="entry name" value="SIGMA54_INTERACT_1"/>
    <property type="match status" value="1"/>
</dbReference>
<accession>A0A1I1VCV1</accession>
<dbReference type="PROSITE" id="PS00688">
    <property type="entry name" value="SIGMA54_INTERACT_3"/>
    <property type="match status" value="1"/>
</dbReference>
<evidence type="ECO:0000256" key="3">
    <source>
        <dbReference type="ARBA" id="ARBA00023015"/>
    </source>
</evidence>
<feature type="region of interest" description="Disordered" evidence="6">
    <location>
        <begin position="451"/>
        <end position="474"/>
    </location>
</feature>
<dbReference type="OrthoDB" id="9804019at2"/>
<dbReference type="InterPro" id="IPR002078">
    <property type="entry name" value="Sigma_54_int"/>
</dbReference>
<dbReference type="InterPro" id="IPR025662">
    <property type="entry name" value="Sigma_54_int_dom_ATP-bd_1"/>
</dbReference>
<evidence type="ECO:0000256" key="4">
    <source>
        <dbReference type="ARBA" id="ARBA00023125"/>
    </source>
</evidence>
<evidence type="ECO:0000259" key="7">
    <source>
        <dbReference type="PROSITE" id="PS50045"/>
    </source>
</evidence>
<dbReference type="InterPro" id="IPR029016">
    <property type="entry name" value="GAF-like_dom_sf"/>
</dbReference>
<dbReference type="GO" id="GO:0005524">
    <property type="term" value="F:ATP binding"/>
    <property type="evidence" value="ECO:0007669"/>
    <property type="project" value="UniProtKB-KW"/>
</dbReference>
<dbReference type="GO" id="GO:0003677">
    <property type="term" value="F:DNA binding"/>
    <property type="evidence" value="ECO:0007669"/>
    <property type="project" value="UniProtKB-KW"/>
</dbReference>
<dbReference type="STRING" id="1123397.SAMN05660831_02339"/>
<dbReference type="Pfam" id="PF01590">
    <property type="entry name" value="GAF"/>
    <property type="match status" value="1"/>
</dbReference>
<dbReference type="InterPro" id="IPR003593">
    <property type="entry name" value="AAA+_ATPase"/>
</dbReference>
<dbReference type="Proteomes" id="UP000198611">
    <property type="component" value="Unassembled WGS sequence"/>
</dbReference>
<dbReference type="SUPFAM" id="SSF55781">
    <property type="entry name" value="GAF domain-like"/>
    <property type="match status" value="1"/>
</dbReference>
<dbReference type="Pfam" id="PF25601">
    <property type="entry name" value="AAA_lid_14"/>
    <property type="match status" value="1"/>
</dbReference>
<dbReference type="PANTHER" id="PTHR32071">
    <property type="entry name" value="TRANSCRIPTIONAL REGULATORY PROTEIN"/>
    <property type="match status" value="1"/>
</dbReference>
<gene>
    <name evidence="8" type="ORF">SAMN05660831_02339</name>
</gene>
<sequence>MSLSQDLVESTSRAALPVGPLIGVLEELAGGAPAARLYQRYLELLVSVVPADAVALLRHEGGGRLVPVALHGLQRDALGRHFRLDDHPRLAAIWEGEGITRFPADSELPDPWDGLLLHDEHLLVHDCLGATLTRHGEPWGLVTVDALAAGSFDATRLEQLRLLVALGEAVVTAGSAVQRLQRQRDAALAETHAPAGEPRLVGESAPMAQLDEHIRAVADSDLTVLVQGETGTGKELVARALHRQSARADGPLITVNAAALPEGLVESELFGHRRGAFTGATENRRGKFELADGGTLFLDEVGELAPAVQARLLRVLQDGDLQPLGEERPRRVDVRVIAATNRDLAAEVAAGRFRADLYHRLSVYPVVVPPLHERGDDVLLLAGHFAEQVRARLGLRALRLDPACTPLLQAYHWPGNVRELEHVIHRAAVLARHRTDGPVATIEPPHLHLAEDLPAGEGGEAEPEAPLPTLRGGVEATQRRLITEAHRRAGSWAGAARLLGVDPGNLTRLRRRLGMG</sequence>
<dbReference type="PROSITE" id="PS50045">
    <property type="entry name" value="SIGMA54_INTERACT_4"/>
    <property type="match status" value="1"/>
</dbReference>
<keyword evidence="4" id="KW-0238">DNA-binding</keyword>
<dbReference type="InterPro" id="IPR025944">
    <property type="entry name" value="Sigma_54_int_dom_CS"/>
</dbReference>
<keyword evidence="2" id="KW-0067">ATP-binding</keyword>
<evidence type="ECO:0000256" key="6">
    <source>
        <dbReference type="SAM" id="MobiDB-lite"/>
    </source>
</evidence>
<dbReference type="InterPro" id="IPR058031">
    <property type="entry name" value="AAA_lid_NorR"/>
</dbReference>
<dbReference type="SUPFAM" id="SSF52540">
    <property type="entry name" value="P-loop containing nucleoside triphosphate hydrolases"/>
    <property type="match status" value="1"/>
</dbReference>
<evidence type="ECO:0000313" key="9">
    <source>
        <dbReference type="Proteomes" id="UP000198611"/>
    </source>
</evidence>
<protein>
    <submittedName>
        <fullName evidence="8">Anaerobic nitric oxide reductase transcription regulator</fullName>
    </submittedName>
</protein>
<dbReference type="Gene3D" id="1.10.8.60">
    <property type="match status" value="1"/>
</dbReference>
<dbReference type="InterPro" id="IPR027417">
    <property type="entry name" value="P-loop_NTPase"/>
</dbReference>
<dbReference type="InterPro" id="IPR003018">
    <property type="entry name" value="GAF"/>
</dbReference>
<keyword evidence="9" id="KW-1185">Reference proteome</keyword>
<dbReference type="Gene3D" id="3.40.50.300">
    <property type="entry name" value="P-loop containing nucleotide triphosphate hydrolases"/>
    <property type="match status" value="1"/>
</dbReference>
<dbReference type="Pfam" id="PF00158">
    <property type="entry name" value="Sigma54_activat"/>
    <property type="match status" value="1"/>
</dbReference>